<dbReference type="PANTHER" id="PTHR10797">
    <property type="entry name" value="CCR4-NOT TRANSCRIPTION COMPLEX SUBUNIT"/>
    <property type="match status" value="1"/>
</dbReference>
<evidence type="ECO:0000313" key="2">
    <source>
        <dbReference type="Proteomes" id="UP001279734"/>
    </source>
</evidence>
<dbReference type="InterPro" id="IPR012337">
    <property type="entry name" value="RNaseH-like_sf"/>
</dbReference>
<dbReference type="InterPro" id="IPR039637">
    <property type="entry name" value="CNOT7/CNOT8/Pop2"/>
</dbReference>
<dbReference type="EMBL" id="BSYO01000013">
    <property type="protein sequence ID" value="GMH14310.1"/>
    <property type="molecule type" value="Genomic_DNA"/>
</dbReference>
<dbReference type="GO" id="GO:0003676">
    <property type="term" value="F:nucleic acid binding"/>
    <property type="evidence" value="ECO:0007669"/>
    <property type="project" value="InterPro"/>
</dbReference>
<dbReference type="Proteomes" id="UP001279734">
    <property type="component" value="Unassembled WGS sequence"/>
</dbReference>
<dbReference type="Gene3D" id="3.30.420.10">
    <property type="entry name" value="Ribonuclease H-like superfamily/Ribonuclease H"/>
    <property type="match status" value="2"/>
</dbReference>
<dbReference type="AlphaFoldDB" id="A0AAD3XS92"/>
<comment type="caution">
    <text evidence="1">The sequence shown here is derived from an EMBL/GenBank/DDBJ whole genome shotgun (WGS) entry which is preliminary data.</text>
</comment>
<dbReference type="GO" id="GO:0004535">
    <property type="term" value="F:poly(A)-specific ribonuclease activity"/>
    <property type="evidence" value="ECO:0007669"/>
    <property type="project" value="InterPro"/>
</dbReference>
<dbReference type="SUPFAM" id="SSF53098">
    <property type="entry name" value="Ribonuclease H-like"/>
    <property type="match status" value="1"/>
</dbReference>
<accession>A0AAD3XS92</accession>
<evidence type="ECO:0000313" key="1">
    <source>
        <dbReference type="EMBL" id="GMH14310.1"/>
    </source>
</evidence>
<name>A0AAD3XS92_NEPGR</name>
<dbReference type="InterPro" id="IPR036397">
    <property type="entry name" value="RNaseH_sf"/>
</dbReference>
<organism evidence="1 2">
    <name type="scientific">Nepenthes gracilis</name>
    <name type="common">Slender pitcher plant</name>
    <dbReference type="NCBI Taxonomy" id="150966"/>
    <lineage>
        <taxon>Eukaryota</taxon>
        <taxon>Viridiplantae</taxon>
        <taxon>Streptophyta</taxon>
        <taxon>Embryophyta</taxon>
        <taxon>Tracheophyta</taxon>
        <taxon>Spermatophyta</taxon>
        <taxon>Magnoliopsida</taxon>
        <taxon>eudicotyledons</taxon>
        <taxon>Gunneridae</taxon>
        <taxon>Pentapetalae</taxon>
        <taxon>Caryophyllales</taxon>
        <taxon>Nepenthaceae</taxon>
        <taxon>Nepenthes</taxon>
    </lineage>
</organism>
<sequence>MDTEFPGIVLHPIGNFKSSCGYHYQNLKENVDMLKLIQVGLTFSDKQGNLPISGTDKYCIWHSIFLSSIQTRTFLQTILSSCCAIAGSISKSTMKWALTQGGTCLIHVGFVELINAYFPTLYDIKHLMMFCNSLHGWLNKLAELLEVDRVGICHQVGSDRAVHSETGNGISSVVHWRNMPVLCMDSVVEKDGECVCTH</sequence>
<proteinExistence type="predicted"/>
<protein>
    <submittedName>
        <fullName evidence="1">Uncharacterized protein</fullName>
    </submittedName>
</protein>
<keyword evidence="2" id="KW-1185">Reference proteome</keyword>
<dbReference type="GO" id="GO:0030014">
    <property type="term" value="C:CCR4-NOT complex"/>
    <property type="evidence" value="ECO:0007669"/>
    <property type="project" value="InterPro"/>
</dbReference>
<reference evidence="1" key="1">
    <citation type="submission" date="2023-05" db="EMBL/GenBank/DDBJ databases">
        <title>Nepenthes gracilis genome sequencing.</title>
        <authorList>
            <person name="Fukushima K."/>
        </authorList>
    </citation>
    <scope>NUCLEOTIDE SEQUENCE</scope>
    <source>
        <strain evidence="1">SING2019-196</strain>
    </source>
</reference>
<gene>
    <name evidence="1" type="ORF">Nepgr_016151</name>
</gene>